<name>I3ZL54_TERRK</name>
<dbReference type="GO" id="GO:0017057">
    <property type="term" value="F:6-phosphogluconolactonase activity"/>
    <property type="evidence" value="ECO:0007669"/>
    <property type="project" value="TreeGrafter"/>
</dbReference>
<dbReference type="eggNOG" id="COG2706">
    <property type="taxonomic scope" value="Bacteria"/>
</dbReference>
<accession>I3ZL54</accession>
<evidence type="ECO:0000256" key="1">
    <source>
        <dbReference type="ARBA" id="ARBA00005564"/>
    </source>
</evidence>
<reference evidence="3 4" key="1">
    <citation type="submission" date="2012-06" db="EMBL/GenBank/DDBJ databases">
        <title>Complete genome of Terriglobus roseus DSM 18391.</title>
        <authorList>
            <consortium name="US DOE Joint Genome Institute (JGI-PGF)"/>
            <person name="Lucas S."/>
            <person name="Copeland A."/>
            <person name="Lapidus A."/>
            <person name="Glavina del Rio T."/>
            <person name="Dalin E."/>
            <person name="Tice H."/>
            <person name="Bruce D."/>
            <person name="Goodwin L."/>
            <person name="Pitluck S."/>
            <person name="Peters L."/>
            <person name="Mikhailova N."/>
            <person name="Munk A.C.C."/>
            <person name="Kyrpides N."/>
            <person name="Mavromatis K."/>
            <person name="Ivanova N."/>
            <person name="Brettin T."/>
            <person name="Detter J.C."/>
            <person name="Han C."/>
            <person name="Larimer F."/>
            <person name="Land M."/>
            <person name="Hauser L."/>
            <person name="Markowitz V."/>
            <person name="Cheng J.-F."/>
            <person name="Hugenholtz P."/>
            <person name="Woyke T."/>
            <person name="Wu D."/>
            <person name="Brambilla E."/>
            <person name="Klenk H.-P."/>
            <person name="Eisen J.A."/>
        </authorList>
    </citation>
    <scope>NUCLEOTIDE SEQUENCE [LARGE SCALE GENOMIC DNA]</scope>
    <source>
        <strain evidence="4">DSM 18391 / NRRL B-41598 / KBS 63</strain>
    </source>
</reference>
<keyword evidence="2" id="KW-0119">Carbohydrate metabolism</keyword>
<dbReference type="SUPFAM" id="SSF75011">
    <property type="entry name" value="3-carboxy-cis,cis-mucoante lactonizing enzyme"/>
    <property type="match status" value="1"/>
</dbReference>
<dbReference type="AlphaFoldDB" id="I3ZL54"/>
<dbReference type="EMBL" id="CP003379">
    <property type="protein sequence ID" value="AFL89972.1"/>
    <property type="molecule type" value="Genomic_DNA"/>
</dbReference>
<evidence type="ECO:0000313" key="3">
    <source>
        <dbReference type="EMBL" id="AFL89972.1"/>
    </source>
</evidence>
<sequence length="425" mass="43962">MKLSGNGRFVLACVVSGALALGMTSCGGGTIGYLWVMEAKATTNGAGNTITGYKVDNYSGNLTEMVHSPFSSGGNSPVMAVVKPGGRYLYVLNQNDGVSSVVQFSVGGDGVLTSQQAFASQGGTPQWMDIDASGSYLYVLDSVSPARVTTGTTTTAPNCTSATGLLAAPCGAVTVFSIDPDTGRLTLVQNQSVRVNGTYLTYTSTGPNPSRIKVTSAGSVLVVNGDQTITSLAVGTGGQLTVGANSTQVIDTPVAGQTVPYNYTSITSGGTYIYLTDGTNNRILQYTVSTSGVLQPVTGGIVNNFVAGVTPVWTYTDSSNKFLYVLNQNNSVTTSPKSSIAAYTIQSNGVLAQQSNNLNPYAVGSGPVCMVEDPTKQWVYTSNQDGTVTGYHIDHDRGTLNVLIHGSTFQAQGKPSCLVISGITS</sequence>
<dbReference type="Proteomes" id="UP000006056">
    <property type="component" value="Chromosome"/>
</dbReference>
<dbReference type="RefSeq" id="WP_014787232.1">
    <property type="nucleotide sequence ID" value="NC_018014.1"/>
</dbReference>
<dbReference type="PANTHER" id="PTHR30344">
    <property type="entry name" value="6-PHOSPHOGLUCONOLACTONASE-RELATED"/>
    <property type="match status" value="1"/>
</dbReference>
<gene>
    <name evidence="3" type="ordered locus">Terro_3761</name>
</gene>
<dbReference type="HOGENOM" id="CLU_645467_0_0_0"/>
<keyword evidence="2" id="KW-0313">Glucose metabolism</keyword>
<proteinExistence type="inferred from homology"/>
<organism evidence="3 4">
    <name type="scientific">Terriglobus roseus (strain DSM 18391 / NRRL B-41598 / KBS 63)</name>
    <dbReference type="NCBI Taxonomy" id="926566"/>
    <lineage>
        <taxon>Bacteria</taxon>
        <taxon>Pseudomonadati</taxon>
        <taxon>Acidobacteriota</taxon>
        <taxon>Terriglobia</taxon>
        <taxon>Terriglobales</taxon>
        <taxon>Acidobacteriaceae</taxon>
        <taxon>Terriglobus</taxon>
    </lineage>
</organism>
<evidence type="ECO:0000313" key="4">
    <source>
        <dbReference type="Proteomes" id="UP000006056"/>
    </source>
</evidence>
<dbReference type="GO" id="GO:0006006">
    <property type="term" value="P:glucose metabolic process"/>
    <property type="evidence" value="ECO:0007669"/>
    <property type="project" value="UniProtKB-KW"/>
</dbReference>
<dbReference type="PROSITE" id="PS51257">
    <property type="entry name" value="PROKAR_LIPOPROTEIN"/>
    <property type="match status" value="1"/>
</dbReference>
<dbReference type="InterPro" id="IPR015943">
    <property type="entry name" value="WD40/YVTN_repeat-like_dom_sf"/>
</dbReference>
<evidence type="ECO:0000256" key="2">
    <source>
        <dbReference type="ARBA" id="ARBA00022526"/>
    </source>
</evidence>
<dbReference type="InterPro" id="IPR050282">
    <property type="entry name" value="Cycloisomerase_2"/>
</dbReference>
<dbReference type="STRING" id="926566.Terro_3761"/>
<dbReference type="KEGG" id="trs:Terro_3761"/>
<dbReference type="Pfam" id="PF10282">
    <property type="entry name" value="Lactonase"/>
    <property type="match status" value="2"/>
</dbReference>
<dbReference type="PANTHER" id="PTHR30344:SF1">
    <property type="entry name" value="6-PHOSPHOGLUCONOLACTONASE"/>
    <property type="match status" value="1"/>
</dbReference>
<dbReference type="InterPro" id="IPR019405">
    <property type="entry name" value="Lactonase_7-beta_prop"/>
</dbReference>
<keyword evidence="4" id="KW-1185">Reference proteome</keyword>
<comment type="similarity">
    <text evidence="1">Belongs to the cycloisomerase 2 family.</text>
</comment>
<dbReference type="Gene3D" id="2.130.10.10">
    <property type="entry name" value="YVTN repeat-like/Quinoprotein amine dehydrogenase"/>
    <property type="match status" value="3"/>
</dbReference>
<protein>
    <submittedName>
        <fullName evidence="3">3-carboxy-cis,cis-muconate lactonizing enzyme</fullName>
    </submittedName>
</protein>